<dbReference type="AlphaFoldDB" id="A0A9P5ZB40"/>
<sequence length="82" mass="9167">MMDSFGLLIGRLLGGIRRGLKVRVRISFSEIEISKTFGGGPPSFHLFLAATIHPRDQLHFRGHVSECYEPGKCHLLSVISKF</sequence>
<dbReference type="EMBL" id="MU155156">
    <property type="protein sequence ID" value="KAF9483239.1"/>
    <property type="molecule type" value="Genomic_DNA"/>
</dbReference>
<proteinExistence type="predicted"/>
<dbReference type="Proteomes" id="UP000807469">
    <property type="component" value="Unassembled WGS sequence"/>
</dbReference>
<evidence type="ECO:0000313" key="2">
    <source>
        <dbReference type="Proteomes" id="UP000807469"/>
    </source>
</evidence>
<accession>A0A9P5ZB40</accession>
<reference evidence="1" key="1">
    <citation type="submission" date="2020-11" db="EMBL/GenBank/DDBJ databases">
        <authorList>
            <consortium name="DOE Joint Genome Institute"/>
            <person name="Ahrendt S."/>
            <person name="Riley R."/>
            <person name="Andreopoulos W."/>
            <person name="Labutti K."/>
            <person name="Pangilinan J."/>
            <person name="Ruiz-Duenas F.J."/>
            <person name="Barrasa J.M."/>
            <person name="Sanchez-Garcia M."/>
            <person name="Camarero S."/>
            <person name="Miyauchi S."/>
            <person name="Serrano A."/>
            <person name="Linde D."/>
            <person name="Babiker R."/>
            <person name="Drula E."/>
            <person name="Ayuso-Fernandez I."/>
            <person name="Pacheco R."/>
            <person name="Padilla G."/>
            <person name="Ferreira P."/>
            <person name="Barriuso J."/>
            <person name="Kellner H."/>
            <person name="Castanera R."/>
            <person name="Alfaro M."/>
            <person name="Ramirez L."/>
            <person name="Pisabarro A.G."/>
            <person name="Kuo A."/>
            <person name="Tritt A."/>
            <person name="Lipzen A."/>
            <person name="He G."/>
            <person name="Yan M."/>
            <person name="Ng V."/>
            <person name="Cullen D."/>
            <person name="Martin F."/>
            <person name="Rosso M.-N."/>
            <person name="Henrissat B."/>
            <person name="Hibbett D."/>
            <person name="Martinez A.T."/>
            <person name="Grigoriev I.V."/>
        </authorList>
    </citation>
    <scope>NUCLEOTIDE SEQUENCE</scope>
    <source>
        <strain evidence="1">CIRM-BRFM 674</strain>
    </source>
</reference>
<protein>
    <submittedName>
        <fullName evidence="1">Uncharacterized protein</fullName>
    </submittedName>
</protein>
<gene>
    <name evidence="1" type="ORF">BDN70DRAFT_874115</name>
</gene>
<comment type="caution">
    <text evidence="1">The sequence shown here is derived from an EMBL/GenBank/DDBJ whole genome shotgun (WGS) entry which is preliminary data.</text>
</comment>
<organism evidence="1 2">
    <name type="scientific">Pholiota conissans</name>
    <dbReference type="NCBI Taxonomy" id="109636"/>
    <lineage>
        <taxon>Eukaryota</taxon>
        <taxon>Fungi</taxon>
        <taxon>Dikarya</taxon>
        <taxon>Basidiomycota</taxon>
        <taxon>Agaricomycotina</taxon>
        <taxon>Agaricomycetes</taxon>
        <taxon>Agaricomycetidae</taxon>
        <taxon>Agaricales</taxon>
        <taxon>Agaricineae</taxon>
        <taxon>Strophariaceae</taxon>
        <taxon>Pholiota</taxon>
    </lineage>
</organism>
<keyword evidence="2" id="KW-1185">Reference proteome</keyword>
<evidence type="ECO:0000313" key="1">
    <source>
        <dbReference type="EMBL" id="KAF9483239.1"/>
    </source>
</evidence>
<name>A0A9P5ZB40_9AGAR</name>